<dbReference type="InterPro" id="IPR011051">
    <property type="entry name" value="RmlC_Cupin_sf"/>
</dbReference>
<dbReference type="EMBL" id="UINC01007615">
    <property type="protein sequence ID" value="SVA34276.1"/>
    <property type="molecule type" value="Genomic_DNA"/>
</dbReference>
<organism evidence="1">
    <name type="scientific">marine metagenome</name>
    <dbReference type="NCBI Taxonomy" id="408172"/>
    <lineage>
        <taxon>unclassified sequences</taxon>
        <taxon>metagenomes</taxon>
        <taxon>ecological metagenomes</taxon>
    </lineage>
</organism>
<evidence type="ECO:0008006" key="2">
    <source>
        <dbReference type="Google" id="ProtNLM"/>
    </source>
</evidence>
<protein>
    <recommendedName>
        <fullName evidence="2">Hydroxyquinol 1,2-dioxygenase</fullName>
    </recommendedName>
</protein>
<evidence type="ECO:0000313" key="1">
    <source>
        <dbReference type="EMBL" id="SVA34276.1"/>
    </source>
</evidence>
<dbReference type="SUPFAM" id="SSF51182">
    <property type="entry name" value="RmlC-like cupins"/>
    <property type="match status" value="1"/>
</dbReference>
<reference evidence="1" key="1">
    <citation type="submission" date="2018-05" db="EMBL/GenBank/DDBJ databases">
        <authorList>
            <person name="Lanie J.A."/>
            <person name="Ng W.-L."/>
            <person name="Kazmierczak K.M."/>
            <person name="Andrzejewski T.M."/>
            <person name="Davidsen T.M."/>
            <person name="Wayne K.J."/>
            <person name="Tettelin H."/>
            <person name="Glass J.I."/>
            <person name="Rusch D."/>
            <person name="Podicherti R."/>
            <person name="Tsui H.-C.T."/>
            <person name="Winkler M.E."/>
        </authorList>
    </citation>
    <scope>NUCLEOTIDE SEQUENCE</scope>
</reference>
<accession>A0A381V1J1</accession>
<sequence length="171" mass="19086">MAMTEFQTIFGSLKNYEKGDIEIIDDDKKNYTFSNVFEVASKSAPYERVVVGKNLEYVLETIRAEGTSDWYTTSHDEFALVMDGYVELDLVKLDNPETIAPPEKEGAVKLKGDPEGKKMGLIKMKQGHQALLPAGAAYRFRAPDSDAVGVILMQTCKGDESVEKWAEICYT</sequence>
<proteinExistence type="predicted"/>
<name>A0A381V1J1_9ZZZZ</name>
<dbReference type="AlphaFoldDB" id="A0A381V1J1"/>
<gene>
    <name evidence="1" type="ORF">METZ01_LOCUS87130</name>
</gene>